<organism evidence="3 4">
    <name type="scientific">Ruixingdingia sedimenti</name>
    <dbReference type="NCBI Taxonomy" id="3073604"/>
    <lineage>
        <taxon>Bacteria</taxon>
        <taxon>Pseudomonadati</taxon>
        <taxon>Pseudomonadota</taxon>
        <taxon>Alphaproteobacteria</taxon>
        <taxon>Rhodobacterales</taxon>
        <taxon>Paracoccaceae</taxon>
        <taxon>Ruixingdingia</taxon>
    </lineage>
</organism>
<dbReference type="EMBL" id="JAVKPH010000013">
    <property type="protein sequence ID" value="MDR5653434.1"/>
    <property type="molecule type" value="Genomic_DNA"/>
</dbReference>
<proteinExistence type="predicted"/>
<dbReference type="InterPro" id="IPR043728">
    <property type="entry name" value="DUF5671"/>
</dbReference>
<evidence type="ECO:0000259" key="2">
    <source>
        <dbReference type="Pfam" id="PF18920"/>
    </source>
</evidence>
<accession>A0ABU1F967</accession>
<dbReference type="RefSeq" id="WP_310457672.1">
    <property type="nucleotide sequence ID" value="NZ_JAVKPH010000013.1"/>
</dbReference>
<protein>
    <submittedName>
        <fullName evidence="3">DUF5671 domain-containing protein</fullName>
    </submittedName>
</protein>
<evidence type="ECO:0000256" key="1">
    <source>
        <dbReference type="SAM" id="Phobius"/>
    </source>
</evidence>
<comment type="caution">
    <text evidence="3">The sequence shown here is derived from an EMBL/GenBank/DDBJ whole genome shotgun (WGS) entry which is preliminary data.</text>
</comment>
<feature type="transmembrane region" description="Helical" evidence="1">
    <location>
        <begin position="151"/>
        <end position="176"/>
    </location>
</feature>
<reference evidence="3 4" key="1">
    <citation type="submission" date="2023-09" db="EMBL/GenBank/DDBJ databases">
        <title>Xinfangfangia sedmenti sp. nov., isolated the sedment.</title>
        <authorList>
            <person name="Xu L."/>
        </authorList>
    </citation>
    <scope>NUCLEOTIDE SEQUENCE [LARGE SCALE GENOMIC DNA]</scope>
    <source>
        <strain evidence="3 4">LG-4</strain>
    </source>
</reference>
<dbReference type="Pfam" id="PF18920">
    <property type="entry name" value="DUF5671"/>
    <property type="match status" value="1"/>
</dbReference>
<gene>
    <name evidence="3" type="ORF">RGD00_12525</name>
</gene>
<feature type="transmembrane region" description="Helical" evidence="1">
    <location>
        <begin position="182"/>
        <end position="202"/>
    </location>
</feature>
<evidence type="ECO:0000313" key="3">
    <source>
        <dbReference type="EMBL" id="MDR5653434.1"/>
    </source>
</evidence>
<keyword evidence="1" id="KW-0812">Transmembrane</keyword>
<keyword evidence="4" id="KW-1185">Reference proteome</keyword>
<sequence length="213" mass="22883">MRAADQLTAFVQAALAAGRGREEIAAALTAAGWSAPEIAAALDAWHAAPGLPPVPRPRPYVSAGEAFFYALLFASLAMTAWHLVSLFHALIDMWLPDNGREDWRYYGASSSIRWAVAALVVFGPLFLWLHARAARAQAADPGRGRSVVRRWVGYLALFLAACSLLGDLIAVVYAFLSGDLTLRFLLKALVVAAVAGVVLALFRRDAEGDAHAR</sequence>
<feature type="transmembrane region" description="Helical" evidence="1">
    <location>
        <begin position="111"/>
        <end position="130"/>
    </location>
</feature>
<dbReference type="Proteomes" id="UP001247754">
    <property type="component" value="Unassembled WGS sequence"/>
</dbReference>
<feature type="transmembrane region" description="Helical" evidence="1">
    <location>
        <begin position="66"/>
        <end position="91"/>
    </location>
</feature>
<name>A0ABU1F967_9RHOB</name>
<keyword evidence="1" id="KW-1133">Transmembrane helix</keyword>
<keyword evidence="1" id="KW-0472">Membrane</keyword>
<feature type="domain" description="DUF5671" evidence="2">
    <location>
        <begin position="65"/>
        <end position="201"/>
    </location>
</feature>
<evidence type="ECO:0000313" key="4">
    <source>
        <dbReference type="Proteomes" id="UP001247754"/>
    </source>
</evidence>